<gene>
    <name evidence="2" type="ORF">M0R45_034851</name>
</gene>
<dbReference type="AlphaFoldDB" id="A0AAW1VV41"/>
<evidence type="ECO:0000313" key="3">
    <source>
        <dbReference type="Proteomes" id="UP001457282"/>
    </source>
</evidence>
<comment type="caution">
    <text evidence="2">The sequence shown here is derived from an EMBL/GenBank/DDBJ whole genome shotgun (WGS) entry which is preliminary data.</text>
</comment>
<feature type="region of interest" description="Disordered" evidence="1">
    <location>
        <begin position="117"/>
        <end position="165"/>
    </location>
</feature>
<dbReference type="Proteomes" id="UP001457282">
    <property type="component" value="Unassembled WGS sequence"/>
</dbReference>
<feature type="region of interest" description="Disordered" evidence="1">
    <location>
        <begin position="1"/>
        <end position="22"/>
    </location>
</feature>
<dbReference type="EMBL" id="JBEDUW010000007">
    <property type="protein sequence ID" value="KAK9910917.1"/>
    <property type="molecule type" value="Genomic_DNA"/>
</dbReference>
<reference evidence="2 3" key="1">
    <citation type="journal article" date="2023" name="G3 (Bethesda)">
        <title>A chromosome-length genome assembly and annotation of blackberry (Rubus argutus, cv. 'Hillquist').</title>
        <authorList>
            <person name="Bruna T."/>
            <person name="Aryal R."/>
            <person name="Dudchenko O."/>
            <person name="Sargent D.J."/>
            <person name="Mead D."/>
            <person name="Buti M."/>
            <person name="Cavallini A."/>
            <person name="Hytonen T."/>
            <person name="Andres J."/>
            <person name="Pham M."/>
            <person name="Weisz D."/>
            <person name="Mascagni F."/>
            <person name="Usai G."/>
            <person name="Natali L."/>
            <person name="Bassil N."/>
            <person name="Fernandez G.E."/>
            <person name="Lomsadze A."/>
            <person name="Armour M."/>
            <person name="Olukolu B."/>
            <person name="Poorten T."/>
            <person name="Britton C."/>
            <person name="Davik J."/>
            <person name="Ashrafi H."/>
            <person name="Aiden E.L."/>
            <person name="Borodovsky M."/>
            <person name="Worthington M."/>
        </authorList>
    </citation>
    <scope>NUCLEOTIDE SEQUENCE [LARGE SCALE GENOMIC DNA]</scope>
    <source>
        <strain evidence="2">PI 553951</strain>
    </source>
</reference>
<sequence>MAAMRRSDLYSGANEEDPIRRKSDDIVEEVAVNIDDLQNVAGSRAEHGRVLDDEELLLLRGPQEPPRGREGGAGGDATLAELGQGVDGLDDRGSFGWVVLSLEASVLVGDEVEEVLPGEPGLGRDGGAGDFSAAGGVEGNGAERETRGHVNGQVGGGRVSPRESDGVQSFEVSGSWLWLVVVSRVL</sequence>
<proteinExistence type="predicted"/>
<feature type="compositionally biased region" description="Gly residues" evidence="1">
    <location>
        <begin position="120"/>
        <end position="129"/>
    </location>
</feature>
<evidence type="ECO:0000256" key="1">
    <source>
        <dbReference type="SAM" id="MobiDB-lite"/>
    </source>
</evidence>
<organism evidence="2 3">
    <name type="scientific">Rubus argutus</name>
    <name type="common">Southern blackberry</name>
    <dbReference type="NCBI Taxonomy" id="59490"/>
    <lineage>
        <taxon>Eukaryota</taxon>
        <taxon>Viridiplantae</taxon>
        <taxon>Streptophyta</taxon>
        <taxon>Embryophyta</taxon>
        <taxon>Tracheophyta</taxon>
        <taxon>Spermatophyta</taxon>
        <taxon>Magnoliopsida</taxon>
        <taxon>eudicotyledons</taxon>
        <taxon>Gunneridae</taxon>
        <taxon>Pentapetalae</taxon>
        <taxon>rosids</taxon>
        <taxon>fabids</taxon>
        <taxon>Rosales</taxon>
        <taxon>Rosaceae</taxon>
        <taxon>Rosoideae</taxon>
        <taxon>Rosoideae incertae sedis</taxon>
        <taxon>Rubus</taxon>
    </lineage>
</organism>
<evidence type="ECO:0000313" key="2">
    <source>
        <dbReference type="EMBL" id="KAK9910917.1"/>
    </source>
</evidence>
<keyword evidence="3" id="KW-1185">Reference proteome</keyword>
<protein>
    <submittedName>
        <fullName evidence="2">Uncharacterized protein</fullName>
    </submittedName>
</protein>
<name>A0AAW1VV41_RUBAR</name>
<accession>A0AAW1VV41</accession>
<feature type="region of interest" description="Disordered" evidence="1">
    <location>
        <begin position="59"/>
        <end position="78"/>
    </location>
</feature>